<feature type="non-terminal residue" evidence="2">
    <location>
        <position position="1"/>
    </location>
</feature>
<name>A0ABQ5KL69_9EUKA</name>
<dbReference type="Proteomes" id="UP001057375">
    <property type="component" value="Unassembled WGS sequence"/>
</dbReference>
<reference evidence="2" key="1">
    <citation type="submission" date="2022-03" db="EMBL/GenBank/DDBJ databases">
        <title>Draft genome sequence of Aduncisulcus paluster, a free-living microaerophilic Fornicata.</title>
        <authorList>
            <person name="Yuyama I."/>
            <person name="Kume K."/>
            <person name="Tamura T."/>
            <person name="Inagaki Y."/>
            <person name="Hashimoto T."/>
        </authorList>
    </citation>
    <scope>NUCLEOTIDE SEQUENCE</scope>
    <source>
        <strain evidence="2">NY0171</strain>
    </source>
</reference>
<sequence length="145" mass="15761">SINSSNKNINNPEQEQEQDHDHDHDHHFSSSSSFQDPDSSREMLAVSPTLVRCPSSASSSSSSSSSANNLLSLCHTPIPLPLISPPQDQIDGFLSLWSQQSPFLISVFPSSVSCAADVDCCGVVLPIPFEIVSECVDTLEKEYIR</sequence>
<dbReference type="EMBL" id="BQXS01002838">
    <property type="protein sequence ID" value="GKT33255.1"/>
    <property type="molecule type" value="Genomic_DNA"/>
</dbReference>
<proteinExistence type="predicted"/>
<keyword evidence="3" id="KW-1185">Reference proteome</keyword>
<evidence type="ECO:0000313" key="2">
    <source>
        <dbReference type="EMBL" id="GKT33255.1"/>
    </source>
</evidence>
<evidence type="ECO:0000313" key="3">
    <source>
        <dbReference type="Proteomes" id="UP001057375"/>
    </source>
</evidence>
<feature type="compositionally biased region" description="Low complexity" evidence="1">
    <location>
        <begin position="1"/>
        <end position="13"/>
    </location>
</feature>
<protein>
    <submittedName>
        <fullName evidence="2">Uncharacterized protein</fullName>
    </submittedName>
</protein>
<feature type="region of interest" description="Disordered" evidence="1">
    <location>
        <begin position="1"/>
        <end position="42"/>
    </location>
</feature>
<gene>
    <name evidence="2" type="ORF">ADUPG1_002432</name>
</gene>
<evidence type="ECO:0000256" key="1">
    <source>
        <dbReference type="SAM" id="MobiDB-lite"/>
    </source>
</evidence>
<comment type="caution">
    <text evidence="2">The sequence shown here is derived from an EMBL/GenBank/DDBJ whole genome shotgun (WGS) entry which is preliminary data.</text>
</comment>
<organism evidence="2 3">
    <name type="scientific">Aduncisulcus paluster</name>
    <dbReference type="NCBI Taxonomy" id="2918883"/>
    <lineage>
        <taxon>Eukaryota</taxon>
        <taxon>Metamonada</taxon>
        <taxon>Carpediemonas-like organisms</taxon>
        <taxon>Aduncisulcus</taxon>
    </lineage>
</organism>
<accession>A0ABQ5KL69</accession>
<feature type="non-terminal residue" evidence="2">
    <location>
        <position position="145"/>
    </location>
</feature>
<feature type="compositionally biased region" description="Basic and acidic residues" evidence="1">
    <location>
        <begin position="17"/>
        <end position="28"/>
    </location>
</feature>